<gene>
    <name evidence="8" type="ORF">IAB03_02955</name>
</gene>
<dbReference type="Gene3D" id="1.50.10.10">
    <property type="match status" value="1"/>
</dbReference>
<dbReference type="InterPro" id="IPR016007">
    <property type="entry name" value="Alpha_rhamnosid"/>
</dbReference>
<dbReference type="SUPFAM" id="SSF48208">
    <property type="entry name" value="Six-hairpin glycosidases"/>
    <property type="match status" value="1"/>
</dbReference>
<dbReference type="EC" id="3.2.1.40" evidence="2"/>
<dbReference type="PANTHER" id="PTHR33307">
    <property type="entry name" value="ALPHA-RHAMNOSIDASE (EUROFUNG)"/>
    <property type="match status" value="1"/>
</dbReference>
<feature type="domain" description="Bacterial alpha-L-rhamnosidase N-terminal" evidence="5">
    <location>
        <begin position="133"/>
        <end position="304"/>
    </location>
</feature>
<name>A0A9D1M6W6_9BACT</name>
<dbReference type="InterPro" id="IPR008902">
    <property type="entry name" value="Rhamnosid_concanavalin"/>
</dbReference>
<organism evidence="8 9">
    <name type="scientific">Candidatus Gallibacteroides avistercoris</name>
    <dbReference type="NCBI Taxonomy" id="2840833"/>
    <lineage>
        <taxon>Bacteria</taxon>
        <taxon>Pseudomonadati</taxon>
        <taxon>Bacteroidota</taxon>
        <taxon>Bacteroidia</taxon>
        <taxon>Bacteroidales</taxon>
        <taxon>Bacteroidaceae</taxon>
        <taxon>Bacteroidaceae incertae sedis</taxon>
        <taxon>Candidatus Gallibacteroides</taxon>
    </lineage>
</organism>
<evidence type="ECO:0000256" key="2">
    <source>
        <dbReference type="ARBA" id="ARBA00012652"/>
    </source>
</evidence>
<reference evidence="8" key="2">
    <citation type="journal article" date="2021" name="PeerJ">
        <title>Extensive microbial diversity within the chicken gut microbiome revealed by metagenomics and culture.</title>
        <authorList>
            <person name="Gilroy R."/>
            <person name="Ravi A."/>
            <person name="Getino M."/>
            <person name="Pursley I."/>
            <person name="Horton D.L."/>
            <person name="Alikhan N.F."/>
            <person name="Baker D."/>
            <person name="Gharbi K."/>
            <person name="Hall N."/>
            <person name="Watson M."/>
            <person name="Adriaenssens E.M."/>
            <person name="Foster-Nyarko E."/>
            <person name="Jarju S."/>
            <person name="Secka A."/>
            <person name="Antonio M."/>
            <person name="Oren A."/>
            <person name="Chaudhuri R.R."/>
            <person name="La Ragione R."/>
            <person name="Hildebrand F."/>
            <person name="Pallen M.J."/>
        </authorList>
    </citation>
    <scope>NUCLEOTIDE SEQUENCE</scope>
    <source>
        <strain evidence="8">CHK158-818</strain>
    </source>
</reference>
<dbReference type="InterPro" id="IPR013737">
    <property type="entry name" value="Bac_rhamnosid_N"/>
</dbReference>
<dbReference type="InterPro" id="IPR035396">
    <property type="entry name" value="Bac_rhamnosid6H"/>
</dbReference>
<dbReference type="Proteomes" id="UP000824112">
    <property type="component" value="Unassembled WGS sequence"/>
</dbReference>
<dbReference type="InterPro" id="IPR012341">
    <property type="entry name" value="6hp_glycosidase-like_sf"/>
</dbReference>
<dbReference type="GO" id="GO:0030596">
    <property type="term" value="F:alpha-L-rhamnosidase activity"/>
    <property type="evidence" value="ECO:0007669"/>
    <property type="project" value="UniProtKB-EC"/>
</dbReference>
<evidence type="ECO:0000259" key="5">
    <source>
        <dbReference type="Pfam" id="PF08531"/>
    </source>
</evidence>
<sequence length="873" mass="98775">HPRFSWKITSDERGAAQTAYRILVASSPELLAEGKADMWDSKKVDSDQSIEIPYGGKTLKSRDKCFWTVKYWDENGIESDWAKPAMWSMGLLSAQDWSAQWIGLERTVGQEVVRVEFPRLAARMLRKQVELDKPVKEAVAYICGQGLFECYINGQKVGNDVLTPALSEFGKRSFYMTYDVSDKMQKGDNTIGVILGNGRYCPVRPGMGNIDQEYGFPKLLMQVEVTYNDGSKEVINSDTTWKLTTDGPIVANNEFDGEEYDANKEMPGWSENGFDDSGWMQAEAVKAASPVLTALPMAPIAVMETIKPVAVFETRPGVFIFDMGQNMVGWTRLKVKGKQGDCVQLRFAEILNPDSTLYMANLRSAKVTDKYTLKGEGTEYYEPRFTYHGFRFVEMTGYPGKPDLSAIEGKVVYDNIPVTGTFVTSNETINTIYKNAYWGIRGNYRSIPTDCPQRDERLGWLGDRGTGSKGESFIFDNSRLYAKWLQDIEDSQRADGSVPDVAPSYWQIYNDDITWPAAYLLIADMLYTQFGDKEPIRKHYDSFKKWIFYMRDKYMENGIMPRDTYGDWCMPPERQELIHSQDPSRKTDGRILGTSYYYYMLSLMQNFAELTGHTEDIASYSALADTVYKAYNETFYDAENHCYGNNTATANLLSLAYNLVPEENRSAVFDNVVKKTMDDFNGHTSTGLIGAQWIMRLLTENGRKDIAYRLATNTDYPSWGYMAQKGATTIWELWNGDTADPAMNSANHVMLLGDLVIWYYEDLAGIKSDPAAPGFKKIIMKPQIPDGLDFVKASYNSVYGKIVSEWEKRDGMFIWNITIPANTSAQVYLPRVSANAEVIEKALKESAEYTVLGKEGEYLVLSVPSGTHKFVVK</sequence>
<dbReference type="InterPro" id="IPR013783">
    <property type="entry name" value="Ig-like_fold"/>
</dbReference>
<dbReference type="Gene3D" id="2.60.420.10">
    <property type="entry name" value="Maltose phosphorylase, domain 3"/>
    <property type="match status" value="1"/>
</dbReference>
<accession>A0A9D1M6W6</accession>
<evidence type="ECO:0000259" key="4">
    <source>
        <dbReference type="Pfam" id="PF05592"/>
    </source>
</evidence>
<dbReference type="EMBL" id="DVNA01000065">
    <property type="protein sequence ID" value="HIU54749.1"/>
    <property type="molecule type" value="Genomic_DNA"/>
</dbReference>
<feature type="domain" description="Alpha-L-rhamnosidase six-hairpin glycosidase" evidence="6">
    <location>
        <begin position="419"/>
        <end position="762"/>
    </location>
</feature>
<comment type="caution">
    <text evidence="8">The sequence shown here is derived from an EMBL/GenBank/DDBJ whole genome shotgun (WGS) entry which is preliminary data.</text>
</comment>
<dbReference type="InterPro" id="IPR035398">
    <property type="entry name" value="Bac_rhamnosid_C"/>
</dbReference>
<dbReference type="PANTHER" id="PTHR33307:SF6">
    <property type="entry name" value="ALPHA-RHAMNOSIDASE (EUROFUNG)-RELATED"/>
    <property type="match status" value="1"/>
</dbReference>
<evidence type="ECO:0000256" key="3">
    <source>
        <dbReference type="ARBA" id="ARBA00022801"/>
    </source>
</evidence>
<evidence type="ECO:0000313" key="8">
    <source>
        <dbReference type="EMBL" id="HIU54749.1"/>
    </source>
</evidence>
<dbReference type="Gene3D" id="2.60.40.10">
    <property type="entry name" value="Immunoglobulins"/>
    <property type="match status" value="1"/>
</dbReference>
<dbReference type="Pfam" id="PF17389">
    <property type="entry name" value="Bac_rhamnosid6H"/>
    <property type="match status" value="1"/>
</dbReference>
<dbReference type="Pfam" id="PF05592">
    <property type="entry name" value="Bac_rhamnosid"/>
    <property type="match status" value="1"/>
</dbReference>
<evidence type="ECO:0000259" key="6">
    <source>
        <dbReference type="Pfam" id="PF17389"/>
    </source>
</evidence>
<dbReference type="PIRSF" id="PIRSF010631">
    <property type="entry name" value="A-rhamnsds"/>
    <property type="match status" value="1"/>
</dbReference>
<dbReference type="Pfam" id="PF25788">
    <property type="entry name" value="Ig_Rha78A_N"/>
    <property type="match status" value="1"/>
</dbReference>
<keyword evidence="3 8" id="KW-0378">Hydrolase</keyword>
<dbReference type="Gene3D" id="2.60.120.260">
    <property type="entry name" value="Galactose-binding domain-like"/>
    <property type="match status" value="2"/>
</dbReference>
<dbReference type="InterPro" id="IPR008928">
    <property type="entry name" value="6-hairpin_glycosidase_sf"/>
</dbReference>
<feature type="domain" description="Alpha-L-rhamnosidase concanavalin-like" evidence="4">
    <location>
        <begin position="313"/>
        <end position="413"/>
    </location>
</feature>
<protein>
    <recommendedName>
        <fullName evidence="2">alpha-L-rhamnosidase</fullName>
        <ecNumber evidence="2">3.2.1.40</ecNumber>
    </recommendedName>
</protein>
<comment type="catalytic activity">
    <reaction evidence="1">
        <text>Hydrolysis of terminal non-reducing alpha-L-rhamnose residues in alpha-L-rhamnosides.</text>
        <dbReference type="EC" id="3.2.1.40"/>
    </reaction>
</comment>
<dbReference type="Pfam" id="PF17390">
    <property type="entry name" value="Bac_rhamnosid_C"/>
    <property type="match status" value="1"/>
</dbReference>
<reference evidence="8" key="1">
    <citation type="submission" date="2020-10" db="EMBL/GenBank/DDBJ databases">
        <authorList>
            <person name="Gilroy R."/>
        </authorList>
    </citation>
    <scope>NUCLEOTIDE SEQUENCE</scope>
    <source>
        <strain evidence="8">CHK158-818</strain>
    </source>
</reference>
<evidence type="ECO:0000256" key="1">
    <source>
        <dbReference type="ARBA" id="ARBA00001445"/>
    </source>
</evidence>
<proteinExistence type="predicted"/>
<feature type="domain" description="Alpha-L-rhamnosidase C-terminal" evidence="7">
    <location>
        <begin position="765"/>
        <end position="840"/>
    </location>
</feature>
<evidence type="ECO:0000313" key="9">
    <source>
        <dbReference type="Proteomes" id="UP000824112"/>
    </source>
</evidence>
<evidence type="ECO:0000259" key="7">
    <source>
        <dbReference type="Pfam" id="PF17390"/>
    </source>
</evidence>
<feature type="non-terminal residue" evidence="8">
    <location>
        <position position="1"/>
    </location>
</feature>
<dbReference type="AlphaFoldDB" id="A0A9D1M6W6"/>
<dbReference type="Pfam" id="PF08531">
    <property type="entry name" value="Bac_rhamnosid_N"/>
    <property type="match status" value="1"/>
</dbReference>
<dbReference type="GO" id="GO:0005975">
    <property type="term" value="P:carbohydrate metabolic process"/>
    <property type="evidence" value="ECO:0007669"/>
    <property type="project" value="InterPro"/>
</dbReference>